<dbReference type="Proteomes" id="UP000233180">
    <property type="component" value="Unassembled WGS sequence"/>
</dbReference>
<evidence type="ECO:0000256" key="1">
    <source>
        <dbReference type="SAM" id="MobiDB-lite"/>
    </source>
</evidence>
<dbReference type="Ensembl" id="ENSRBIT00000034396.1">
    <property type="protein sequence ID" value="ENSRBIP00000010762.1"/>
    <property type="gene ID" value="ENSRBIG00000029225.1"/>
</dbReference>
<organism evidence="2 3">
    <name type="scientific">Rhinopithecus bieti</name>
    <name type="common">Black snub-nosed monkey</name>
    <name type="synonym">Pygathrix bieti</name>
    <dbReference type="NCBI Taxonomy" id="61621"/>
    <lineage>
        <taxon>Eukaryota</taxon>
        <taxon>Metazoa</taxon>
        <taxon>Chordata</taxon>
        <taxon>Craniata</taxon>
        <taxon>Vertebrata</taxon>
        <taxon>Euteleostomi</taxon>
        <taxon>Mammalia</taxon>
        <taxon>Eutheria</taxon>
        <taxon>Euarchontoglires</taxon>
        <taxon>Primates</taxon>
        <taxon>Haplorrhini</taxon>
        <taxon>Catarrhini</taxon>
        <taxon>Cercopithecidae</taxon>
        <taxon>Colobinae</taxon>
        <taxon>Rhinopithecus</taxon>
    </lineage>
</organism>
<feature type="compositionally biased region" description="Polar residues" evidence="1">
    <location>
        <begin position="335"/>
        <end position="345"/>
    </location>
</feature>
<dbReference type="GeneTree" id="ENSGT00910000146912"/>
<evidence type="ECO:0000313" key="2">
    <source>
        <dbReference type="Ensembl" id="ENSRBIP00000010762.1"/>
    </source>
</evidence>
<accession>A0A2K6KHL1</accession>
<feature type="region of interest" description="Disordered" evidence="1">
    <location>
        <begin position="131"/>
        <end position="150"/>
    </location>
</feature>
<feature type="compositionally biased region" description="Low complexity" evidence="1">
    <location>
        <begin position="12"/>
        <end position="38"/>
    </location>
</feature>
<dbReference type="OMA" id="MGSACFP"/>
<feature type="region of interest" description="Disordered" evidence="1">
    <location>
        <begin position="1"/>
        <end position="44"/>
    </location>
</feature>
<feature type="compositionally biased region" description="Pro residues" evidence="1">
    <location>
        <begin position="307"/>
        <end position="316"/>
    </location>
</feature>
<keyword evidence="3" id="KW-1185">Reference proteome</keyword>
<dbReference type="AlphaFoldDB" id="A0A2K6KHL1"/>
<evidence type="ECO:0000313" key="3">
    <source>
        <dbReference type="Proteomes" id="UP000233180"/>
    </source>
</evidence>
<reference evidence="2 3" key="1">
    <citation type="submission" date="2016-06" db="EMBL/GenBank/DDBJ databases">
        <title>Genome of Rhinopithecus bieti.</title>
        <authorList>
            <person name="Wu"/>
            <person name="C.-I. and Zhang"/>
            <person name="Y."/>
        </authorList>
    </citation>
    <scope>NUCLEOTIDE SEQUENCE</scope>
</reference>
<protein>
    <submittedName>
        <fullName evidence="2">Uncharacterized protein</fullName>
    </submittedName>
</protein>
<reference evidence="2" key="2">
    <citation type="submission" date="2025-08" db="UniProtKB">
        <authorList>
            <consortium name="Ensembl"/>
        </authorList>
    </citation>
    <scope>IDENTIFICATION</scope>
</reference>
<name>A0A2K6KHL1_RHIBE</name>
<feature type="region of interest" description="Disordered" evidence="1">
    <location>
        <begin position="298"/>
        <end position="345"/>
    </location>
</feature>
<feature type="compositionally biased region" description="Gly residues" evidence="1">
    <location>
        <begin position="140"/>
        <end position="150"/>
    </location>
</feature>
<proteinExistence type="predicted"/>
<sequence>RSPMVRRPLQKSGTAVPPSGPGSPSSARSSPAHPSFAVPAPPRPARVSFAGAGSRWRVPSPAEVAHEAAALLIQEALPAVGRLHPALPGGPPVLPEEWHGTASGRDGWGEGAGLVASGTRHPGRMLGVQGPATGTTAGNRRGGGGDGAGHPAGRRCRLRECCAAVAAAVFMPAAGRCSLLPEEPPALSPAPRHGGHVALFMGSACFPRRLRLTLLSGLHNRAGGNLKRCCQAGSPAAPGTSARPPLPQDTVVPERGPALGNLVPGSPAAPGLNEVQGSGRSGVWVPAWWAWGAGPAPLLPRNCQDRPPQPDQPPRPSAQLWPAPRSPAESMGRSLLTSLTAPTPP</sequence>
<reference evidence="2" key="3">
    <citation type="submission" date="2025-09" db="UniProtKB">
        <authorList>
            <consortium name="Ensembl"/>
        </authorList>
    </citation>
    <scope>IDENTIFICATION</scope>
</reference>